<keyword evidence="3" id="KW-0699">rRNA-binding</keyword>
<evidence type="ECO:0000313" key="7">
    <source>
        <dbReference type="Proteomes" id="UP000460751"/>
    </source>
</evidence>
<keyword evidence="7" id="KW-1185">Reference proteome</keyword>
<dbReference type="AlphaFoldDB" id="A0A9X4Y9H8"/>
<dbReference type="Pfam" id="PF03193">
    <property type="entry name" value="RsgA_GTPase"/>
    <property type="match status" value="1"/>
</dbReference>
<keyword evidence="3" id="KW-0479">Metal-binding</keyword>
<gene>
    <name evidence="3 6" type="primary">rsgA</name>
    <name evidence="6" type="ORF">GLW01_01390</name>
</gene>
<keyword evidence="3" id="KW-0694">RNA-binding</keyword>
<dbReference type="SUPFAM" id="SSF52540">
    <property type="entry name" value="P-loop containing nucleoside triphosphate hydrolases"/>
    <property type="match status" value="1"/>
</dbReference>
<dbReference type="PROSITE" id="PS50936">
    <property type="entry name" value="ENGC_GTPASE"/>
    <property type="match status" value="1"/>
</dbReference>
<dbReference type="EC" id="3.6.1.-" evidence="3"/>
<dbReference type="PROSITE" id="PS51721">
    <property type="entry name" value="G_CP"/>
    <property type="match status" value="1"/>
</dbReference>
<dbReference type="OrthoDB" id="9809485at2"/>
<evidence type="ECO:0000256" key="3">
    <source>
        <dbReference type="HAMAP-Rule" id="MF_01820"/>
    </source>
</evidence>
<dbReference type="GO" id="GO:0019843">
    <property type="term" value="F:rRNA binding"/>
    <property type="evidence" value="ECO:0007669"/>
    <property type="project" value="UniProtKB-KW"/>
</dbReference>
<evidence type="ECO:0000259" key="5">
    <source>
        <dbReference type="PROSITE" id="PS51721"/>
    </source>
</evidence>
<keyword evidence="3" id="KW-0963">Cytoplasm</keyword>
<evidence type="ECO:0000256" key="2">
    <source>
        <dbReference type="ARBA" id="ARBA00023134"/>
    </source>
</evidence>
<dbReference type="PANTHER" id="PTHR32120:SF11">
    <property type="entry name" value="SMALL RIBOSOMAL SUBUNIT BIOGENESIS GTPASE RSGA 1, MITOCHONDRIAL-RELATED"/>
    <property type="match status" value="1"/>
</dbReference>
<keyword evidence="3" id="KW-0862">Zinc</keyword>
<dbReference type="InterPro" id="IPR030378">
    <property type="entry name" value="G_CP_dom"/>
</dbReference>
<organism evidence="6 7">
    <name type="scientific">Vreelandella halophila</name>
    <dbReference type="NCBI Taxonomy" id="86177"/>
    <lineage>
        <taxon>Bacteria</taxon>
        <taxon>Pseudomonadati</taxon>
        <taxon>Pseudomonadota</taxon>
        <taxon>Gammaproteobacteria</taxon>
        <taxon>Oceanospirillales</taxon>
        <taxon>Halomonadaceae</taxon>
        <taxon>Vreelandella</taxon>
    </lineage>
</organism>
<sequence>MRSFSDRLLVWRHLLTASRQDPVPRKRNLSHQQQRRIQSRQEQWQDATREQGHDGTVVAHFGGELLIDYPVEAGWEQRRAQPRANLGGLVAGDRIVWREEENGTAVVVARQPRERELQRPDRYGRLKTMAANIDRLVLVIAPAPAPQPALMDRYLAAAEIHGLSVVILLNKADLLDEDSMELLEEVLAPYQDLGYEVALTSASDGEDSALPEPLDDAVTSIIAGQSGVGKSSLIRRWLPGTEIRTGDLTRRGEGTHTTTTACLYRLANGGAIIDSPGIREFGLWHMDPEVVIDGFPDVREWIGHCRFRDCRHEKEPGCALQKAVENGELDPQRMEHYLMIRDEAEAGRTTS</sequence>
<comment type="caution">
    <text evidence="6">The sequence shown here is derived from an EMBL/GenBank/DDBJ whole genome shotgun (WGS) entry which is preliminary data.</text>
</comment>
<feature type="domain" description="EngC GTPase" evidence="4">
    <location>
        <begin position="131"/>
        <end position="279"/>
    </location>
</feature>
<feature type="binding site" evidence="3">
    <location>
        <position position="312"/>
    </location>
    <ligand>
        <name>Zn(2+)</name>
        <dbReference type="ChEBI" id="CHEBI:29105"/>
    </ligand>
</feature>
<dbReference type="GO" id="GO:0042274">
    <property type="term" value="P:ribosomal small subunit biogenesis"/>
    <property type="evidence" value="ECO:0007669"/>
    <property type="project" value="UniProtKB-UniRule"/>
</dbReference>
<comment type="similarity">
    <text evidence="3">Belongs to the TRAFAC class YlqF/YawG GTPase family. RsgA subfamily.</text>
</comment>
<evidence type="ECO:0000256" key="1">
    <source>
        <dbReference type="ARBA" id="ARBA00022741"/>
    </source>
</evidence>
<dbReference type="InterPro" id="IPR027417">
    <property type="entry name" value="P-loop_NTPase"/>
</dbReference>
<dbReference type="InterPro" id="IPR004881">
    <property type="entry name" value="Ribosome_biogen_GTPase_RsgA"/>
</dbReference>
<keyword evidence="3" id="KW-0690">Ribosome biogenesis</keyword>
<comment type="subunit">
    <text evidence="3">Monomer. Associates with 30S ribosomal subunit, binds 16S rRNA.</text>
</comment>
<comment type="cofactor">
    <cofactor evidence="3">
        <name>Zn(2+)</name>
        <dbReference type="ChEBI" id="CHEBI:29105"/>
    </cofactor>
    <text evidence="3">Binds 1 zinc ion per subunit.</text>
</comment>
<dbReference type="GO" id="GO:0005737">
    <property type="term" value="C:cytoplasm"/>
    <property type="evidence" value="ECO:0007669"/>
    <property type="project" value="UniProtKB-SubCell"/>
</dbReference>
<evidence type="ECO:0000313" key="6">
    <source>
        <dbReference type="EMBL" id="MYL25441.1"/>
    </source>
</evidence>
<dbReference type="Gene3D" id="1.10.40.50">
    <property type="entry name" value="Probable gtpase engc, domain 3"/>
    <property type="match status" value="1"/>
</dbReference>
<feature type="domain" description="CP-type G" evidence="5">
    <location>
        <begin position="114"/>
        <end position="281"/>
    </location>
</feature>
<reference evidence="6 7" key="1">
    <citation type="submission" date="2019-11" db="EMBL/GenBank/DDBJ databases">
        <title>Genome sequences of 17 halophilic strains isolated from different environments.</title>
        <authorList>
            <person name="Furrow R.E."/>
        </authorList>
    </citation>
    <scope>NUCLEOTIDE SEQUENCE [LARGE SCALE GENOMIC DNA]</scope>
    <source>
        <strain evidence="6 7">22507_15_FS</strain>
    </source>
</reference>
<dbReference type="HAMAP" id="MF_01820">
    <property type="entry name" value="GTPase_RsgA"/>
    <property type="match status" value="1"/>
</dbReference>
<keyword evidence="2 3" id="KW-0342">GTP-binding</keyword>
<dbReference type="GO" id="GO:0005525">
    <property type="term" value="F:GTP binding"/>
    <property type="evidence" value="ECO:0007669"/>
    <property type="project" value="UniProtKB-UniRule"/>
</dbReference>
<proteinExistence type="inferred from homology"/>
<dbReference type="Gene3D" id="3.40.50.300">
    <property type="entry name" value="P-loop containing nucleotide triphosphate hydrolases"/>
    <property type="match status" value="1"/>
</dbReference>
<keyword evidence="3" id="KW-0378">Hydrolase</keyword>
<evidence type="ECO:0000259" key="4">
    <source>
        <dbReference type="PROSITE" id="PS50936"/>
    </source>
</evidence>
<dbReference type="InterPro" id="IPR010914">
    <property type="entry name" value="RsgA_GTPase_dom"/>
</dbReference>
<feature type="binding site" evidence="3">
    <location>
        <begin position="170"/>
        <end position="173"/>
    </location>
    <ligand>
        <name>GTP</name>
        <dbReference type="ChEBI" id="CHEBI:37565"/>
    </ligand>
</feature>
<dbReference type="Proteomes" id="UP000460751">
    <property type="component" value="Unassembled WGS sequence"/>
</dbReference>
<protein>
    <recommendedName>
        <fullName evidence="3">Small ribosomal subunit biogenesis GTPase RsgA</fullName>
        <ecNumber evidence="3">3.6.1.-</ecNumber>
    </recommendedName>
</protein>
<dbReference type="GO" id="GO:0046872">
    <property type="term" value="F:metal ion binding"/>
    <property type="evidence" value="ECO:0007669"/>
    <property type="project" value="UniProtKB-KW"/>
</dbReference>
<dbReference type="InterPro" id="IPR012340">
    <property type="entry name" value="NA-bd_OB-fold"/>
</dbReference>
<keyword evidence="1 3" id="KW-0547">Nucleotide-binding</keyword>
<dbReference type="Gene3D" id="2.40.50.140">
    <property type="entry name" value="Nucleic acid-binding proteins"/>
    <property type="match status" value="1"/>
</dbReference>
<dbReference type="NCBIfam" id="TIGR00157">
    <property type="entry name" value="ribosome small subunit-dependent GTPase A"/>
    <property type="match status" value="1"/>
</dbReference>
<comment type="function">
    <text evidence="3">One of several proteins that assist in the late maturation steps of the functional core of the 30S ribosomal subunit. Helps release RbfA from mature subunits. May play a role in the assembly of ribosomal proteins into the subunit. Circularly permuted GTPase that catalyzes slow GTP hydrolysis, GTPase activity is stimulated by the 30S ribosomal subunit.</text>
</comment>
<dbReference type="PANTHER" id="PTHR32120">
    <property type="entry name" value="SMALL RIBOSOMAL SUBUNIT BIOGENESIS GTPASE RSGA"/>
    <property type="match status" value="1"/>
</dbReference>
<feature type="binding site" evidence="3">
    <location>
        <position position="318"/>
    </location>
    <ligand>
        <name>Zn(2+)</name>
        <dbReference type="ChEBI" id="CHEBI:29105"/>
    </ligand>
</feature>
<name>A0A9X4Y9H8_9GAMM</name>
<feature type="binding site" evidence="3">
    <location>
        <position position="310"/>
    </location>
    <ligand>
        <name>Zn(2+)</name>
        <dbReference type="ChEBI" id="CHEBI:29105"/>
    </ligand>
</feature>
<dbReference type="CDD" id="cd01854">
    <property type="entry name" value="YjeQ_EngC"/>
    <property type="match status" value="1"/>
</dbReference>
<accession>A0A9X4Y9H8</accession>
<dbReference type="GO" id="GO:0003924">
    <property type="term" value="F:GTPase activity"/>
    <property type="evidence" value="ECO:0007669"/>
    <property type="project" value="UniProtKB-UniRule"/>
</dbReference>
<comment type="subcellular location">
    <subcellularLocation>
        <location evidence="3">Cytoplasm</location>
    </subcellularLocation>
</comment>
<feature type="binding site" evidence="3">
    <location>
        <begin position="224"/>
        <end position="232"/>
    </location>
    <ligand>
        <name>GTP</name>
        <dbReference type="ChEBI" id="CHEBI:37565"/>
    </ligand>
</feature>
<dbReference type="EMBL" id="WMEX01000001">
    <property type="protein sequence ID" value="MYL25441.1"/>
    <property type="molecule type" value="Genomic_DNA"/>
</dbReference>
<feature type="binding site" evidence="3">
    <location>
        <position position="305"/>
    </location>
    <ligand>
        <name>Zn(2+)</name>
        <dbReference type="ChEBI" id="CHEBI:29105"/>
    </ligand>
</feature>